<dbReference type="EMBL" id="BOOW01000042">
    <property type="protein sequence ID" value="GII96117.1"/>
    <property type="molecule type" value="Genomic_DNA"/>
</dbReference>
<dbReference type="Pfam" id="PF07366">
    <property type="entry name" value="SnoaL"/>
    <property type="match status" value="1"/>
</dbReference>
<dbReference type="PANTHER" id="PTHR38436">
    <property type="entry name" value="POLYKETIDE CYCLASE SNOAL-LIKE DOMAIN"/>
    <property type="match status" value="1"/>
</dbReference>
<keyword evidence="2" id="KW-1185">Reference proteome</keyword>
<protein>
    <recommendedName>
        <fullName evidence="3">SnoaL-like domain-containing protein</fullName>
    </recommendedName>
</protein>
<sequence length="141" mass="15369">MNHARQAMDRYISGFCAHDMDMVLSAFSPTAVGISPEGPAEGHEEFASHIALFWQSFPDAHMASWESVDAGDTTVDEVSITGTHTGDPWLVAGVDVPPTGRAVQLRGCYVCTAEYGYIVSLRLYYDQLELLAQLGRLSDTV</sequence>
<dbReference type="RefSeq" id="WP_204031144.1">
    <property type="nucleotide sequence ID" value="NZ_BOOW01000042.1"/>
</dbReference>
<organism evidence="1 2">
    <name type="scientific">Sinosporangium siamense</name>
    <dbReference type="NCBI Taxonomy" id="1367973"/>
    <lineage>
        <taxon>Bacteria</taxon>
        <taxon>Bacillati</taxon>
        <taxon>Actinomycetota</taxon>
        <taxon>Actinomycetes</taxon>
        <taxon>Streptosporangiales</taxon>
        <taxon>Streptosporangiaceae</taxon>
        <taxon>Sinosporangium</taxon>
    </lineage>
</organism>
<accession>A0A919RMW5</accession>
<name>A0A919RMW5_9ACTN</name>
<dbReference type="Proteomes" id="UP000606172">
    <property type="component" value="Unassembled WGS sequence"/>
</dbReference>
<comment type="caution">
    <text evidence="1">The sequence shown here is derived from an EMBL/GenBank/DDBJ whole genome shotgun (WGS) entry which is preliminary data.</text>
</comment>
<evidence type="ECO:0000313" key="1">
    <source>
        <dbReference type="EMBL" id="GII96117.1"/>
    </source>
</evidence>
<dbReference type="Gene3D" id="3.10.450.50">
    <property type="match status" value="1"/>
</dbReference>
<dbReference type="InterPro" id="IPR032710">
    <property type="entry name" value="NTF2-like_dom_sf"/>
</dbReference>
<reference evidence="1" key="1">
    <citation type="submission" date="2021-01" db="EMBL/GenBank/DDBJ databases">
        <title>Whole genome shotgun sequence of Sinosporangium siamense NBRC 109515.</title>
        <authorList>
            <person name="Komaki H."/>
            <person name="Tamura T."/>
        </authorList>
    </citation>
    <scope>NUCLEOTIDE SEQUENCE</scope>
    <source>
        <strain evidence="1">NBRC 109515</strain>
    </source>
</reference>
<dbReference type="PANTHER" id="PTHR38436:SF1">
    <property type="entry name" value="ESTER CYCLASE"/>
    <property type="match status" value="1"/>
</dbReference>
<dbReference type="InterPro" id="IPR009959">
    <property type="entry name" value="Cyclase_SnoaL-like"/>
</dbReference>
<evidence type="ECO:0000313" key="2">
    <source>
        <dbReference type="Proteomes" id="UP000606172"/>
    </source>
</evidence>
<proteinExistence type="predicted"/>
<evidence type="ECO:0008006" key="3">
    <source>
        <dbReference type="Google" id="ProtNLM"/>
    </source>
</evidence>
<dbReference type="GO" id="GO:0030638">
    <property type="term" value="P:polyketide metabolic process"/>
    <property type="evidence" value="ECO:0007669"/>
    <property type="project" value="InterPro"/>
</dbReference>
<dbReference type="AlphaFoldDB" id="A0A919RMW5"/>
<dbReference type="SUPFAM" id="SSF54427">
    <property type="entry name" value="NTF2-like"/>
    <property type="match status" value="1"/>
</dbReference>
<gene>
    <name evidence="1" type="ORF">Ssi02_63480</name>
</gene>